<dbReference type="EMBL" id="GEZM01016633">
    <property type="protein sequence ID" value="JAV91231.1"/>
    <property type="molecule type" value="Transcribed_RNA"/>
</dbReference>
<organism evidence="2">
    <name type="scientific">Photinus pyralis</name>
    <name type="common">Common eastern firefly</name>
    <name type="synonym">Lampyris pyralis</name>
    <dbReference type="NCBI Taxonomy" id="7054"/>
    <lineage>
        <taxon>Eukaryota</taxon>
        <taxon>Metazoa</taxon>
        <taxon>Ecdysozoa</taxon>
        <taxon>Arthropoda</taxon>
        <taxon>Hexapoda</taxon>
        <taxon>Insecta</taxon>
        <taxon>Pterygota</taxon>
        <taxon>Neoptera</taxon>
        <taxon>Endopterygota</taxon>
        <taxon>Coleoptera</taxon>
        <taxon>Polyphaga</taxon>
        <taxon>Elateriformia</taxon>
        <taxon>Elateroidea</taxon>
        <taxon>Lampyridae</taxon>
        <taxon>Lampyrinae</taxon>
        <taxon>Photinus</taxon>
    </lineage>
</organism>
<evidence type="ECO:0000313" key="2">
    <source>
        <dbReference type="EMBL" id="JAV91231.1"/>
    </source>
</evidence>
<feature type="signal peptide" evidence="1">
    <location>
        <begin position="1"/>
        <end position="20"/>
    </location>
</feature>
<evidence type="ECO:0000256" key="1">
    <source>
        <dbReference type="SAM" id="SignalP"/>
    </source>
</evidence>
<reference evidence="2" key="1">
    <citation type="journal article" date="2016" name="Sci. Rep.">
        <title>Molecular characterization of firefly nuptial gifts: a multi-omics approach sheds light on postcopulatory sexual selection.</title>
        <authorList>
            <person name="Al-Wathiqui N."/>
            <person name="Fallon T.R."/>
            <person name="South A."/>
            <person name="Weng J.K."/>
            <person name="Lewis S.M."/>
        </authorList>
    </citation>
    <scope>NUCLEOTIDE SEQUENCE</scope>
</reference>
<accession>A0A1Y1MZX8</accession>
<name>A0A1Y1MZX8_PHOPY</name>
<proteinExistence type="predicted"/>
<dbReference type="AlphaFoldDB" id="A0A1Y1MZX8"/>
<sequence>MQLRRAFVLVIGFCLSFALAKSTPEEGEATEAILKKEIGRFEAVKKSFEDANMMVKVVYTHPFNNEEGTPLKLDTFEIRTSSFETKPEGPQLEEKYDEAKIKSVFALAKKLNLTAVGSRQIFDLEGVLQEKTLLTEELRIHFKDGSTHMLFEDDSDPDDELDSDSVQDYIGFLKEFELPVEVEIKTFDNAGEVIKTDKASYAPKKVAVLSSDMTVPMQMKVAEALKRTCGMKSDPKKRILLLCRYLGIQFPEYSFNAVIGNGDHYVTSAIHMKASFDDQVYTVWGTDVEEDSD</sequence>
<feature type="chain" id="PRO_5012914611" evidence="1">
    <location>
        <begin position="21"/>
        <end position="293"/>
    </location>
</feature>
<protein>
    <submittedName>
        <fullName evidence="2">Uncharacterized protein</fullName>
    </submittedName>
</protein>
<keyword evidence="1" id="KW-0732">Signal</keyword>